<gene>
    <name evidence="1" type="ORF">SBRCBS47491_007517</name>
</gene>
<protein>
    <submittedName>
        <fullName evidence="1">Uncharacterized protein</fullName>
    </submittedName>
</protein>
<name>A0ABP0CDT4_9PEZI</name>
<keyword evidence="2" id="KW-1185">Reference proteome</keyword>
<evidence type="ECO:0000313" key="1">
    <source>
        <dbReference type="EMBL" id="CAK7230232.1"/>
    </source>
</evidence>
<proteinExistence type="predicted"/>
<comment type="caution">
    <text evidence="1">The sequence shown here is derived from an EMBL/GenBank/DDBJ whole genome shotgun (WGS) entry which is preliminary data.</text>
</comment>
<dbReference type="Proteomes" id="UP001642406">
    <property type="component" value="Unassembled WGS sequence"/>
</dbReference>
<dbReference type="EMBL" id="CAWUHC010000085">
    <property type="protein sequence ID" value="CAK7230232.1"/>
    <property type="molecule type" value="Genomic_DNA"/>
</dbReference>
<sequence length="199" mass="21906">MSLRTLELVTHLYDDFDAATVSLRILDRNISKAKWLPKIIQGGMSREGAATTPVTKYLADMSLAETFSCIAMYESGYLDIDPDQMNQVLALCSEDSMFVASIMLSDPGTSATNKVRHLIGNVGHSGMVLMVPPMEPRIRAVGHNPELVAHRPFDSNNTDSFGGTKAEGMLPSSYKEDNFVYHAYIACTQIPNRISRKSS</sequence>
<organism evidence="1 2">
    <name type="scientific">Sporothrix bragantina</name>
    <dbReference type="NCBI Taxonomy" id="671064"/>
    <lineage>
        <taxon>Eukaryota</taxon>
        <taxon>Fungi</taxon>
        <taxon>Dikarya</taxon>
        <taxon>Ascomycota</taxon>
        <taxon>Pezizomycotina</taxon>
        <taxon>Sordariomycetes</taxon>
        <taxon>Sordariomycetidae</taxon>
        <taxon>Ophiostomatales</taxon>
        <taxon>Ophiostomataceae</taxon>
        <taxon>Sporothrix</taxon>
    </lineage>
</organism>
<evidence type="ECO:0000313" key="2">
    <source>
        <dbReference type="Proteomes" id="UP001642406"/>
    </source>
</evidence>
<reference evidence="1 2" key="1">
    <citation type="submission" date="2024-01" db="EMBL/GenBank/DDBJ databases">
        <authorList>
            <person name="Allen C."/>
            <person name="Tagirdzhanova G."/>
        </authorList>
    </citation>
    <scope>NUCLEOTIDE SEQUENCE [LARGE SCALE GENOMIC DNA]</scope>
</reference>
<accession>A0ABP0CDT4</accession>